<protein>
    <submittedName>
        <fullName evidence="2">Uncharacterized protein</fullName>
    </submittedName>
</protein>
<reference evidence="2 3" key="1">
    <citation type="submission" date="2016-10" db="EMBL/GenBank/DDBJ databases">
        <authorList>
            <person name="de Groot N.N."/>
        </authorList>
    </citation>
    <scope>NUCLEOTIDE SEQUENCE [LARGE SCALE GENOMIC DNA]</scope>
    <source>
        <strain evidence="2 3">CGMCC 4.7037</strain>
    </source>
</reference>
<name>A0A1H5WBJ9_9ACTN</name>
<evidence type="ECO:0000313" key="3">
    <source>
        <dbReference type="Proteomes" id="UP000236732"/>
    </source>
</evidence>
<dbReference type="AlphaFoldDB" id="A0A1H5WBJ9"/>
<feature type="region of interest" description="Disordered" evidence="1">
    <location>
        <begin position="1"/>
        <end position="22"/>
    </location>
</feature>
<keyword evidence="3" id="KW-1185">Reference proteome</keyword>
<organism evidence="2 3">
    <name type="scientific">Nonomuraea solani</name>
    <dbReference type="NCBI Taxonomy" id="1144553"/>
    <lineage>
        <taxon>Bacteria</taxon>
        <taxon>Bacillati</taxon>
        <taxon>Actinomycetota</taxon>
        <taxon>Actinomycetes</taxon>
        <taxon>Streptosporangiales</taxon>
        <taxon>Streptosporangiaceae</taxon>
        <taxon>Nonomuraea</taxon>
    </lineage>
</organism>
<dbReference type="OrthoDB" id="4846903at2"/>
<dbReference type="Proteomes" id="UP000236732">
    <property type="component" value="Unassembled WGS sequence"/>
</dbReference>
<feature type="compositionally biased region" description="Basic and acidic residues" evidence="1">
    <location>
        <begin position="1"/>
        <end position="12"/>
    </location>
</feature>
<evidence type="ECO:0000313" key="2">
    <source>
        <dbReference type="EMBL" id="SEF96959.1"/>
    </source>
</evidence>
<gene>
    <name evidence="2" type="ORF">SAMN05444920_1011136</name>
</gene>
<dbReference type="EMBL" id="FNVT01000001">
    <property type="protein sequence ID" value="SEF96959.1"/>
    <property type="molecule type" value="Genomic_DNA"/>
</dbReference>
<dbReference type="RefSeq" id="WP_103954600.1">
    <property type="nucleotide sequence ID" value="NZ_FNVT01000001.1"/>
</dbReference>
<evidence type="ECO:0000256" key="1">
    <source>
        <dbReference type="SAM" id="MobiDB-lite"/>
    </source>
</evidence>
<sequence length="93" mass="9674">MLARLDLHHAPESQHAAVAPSADGSAYTKILRAAGAPTITLPLGARRTLPVGALVSEPAAKLHTSPADLTSGDLALHLIETAERVSFLPEPDH</sequence>
<proteinExistence type="predicted"/>
<accession>A0A1H5WBJ9</accession>